<keyword evidence="5" id="KW-1185">Reference proteome</keyword>
<dbReference type="Proteomes" id="UP001489004">
    <property type="component" value="Unassembled WGS sequence"/>
</dbReference>
<dbReference type="Pfam" id="PF05757">
    <property type="entry name" value="PsbQ"/>
    <property type="match status" value="1"/>
</dbReference>
<sequence>MATLSVKPRLGSAALLSRQRLTRPTRPASLRLVAQASDQSLSRRASLALIASVPIALAGRLQAAPLRFDIDDHRVHNEFHKSIDEARDSFEDQRKRFSFQDYGGLRPEDHKKRATQAVARLKKEVKEAVDKNMYWRIENDIRGGTLGTLRYDLDSLTASKDKATRKTAQQLQEKAMAALSELDLLAKRKEDAKLGAAYAQALQAVEEAVKYTIA</sequence>
<name>A0AAW1P4D7_9CHLO</name>
<dbReference type="GO" id="GO:0019898">
    <property type="term" value="C:extrinsic component of membrane"/>
    <property type="evidence" value="ECO:0007669"/>
    <property type="project" value="InterPro"/>
</dbReference>
<dbReference type="GO" id="GO:0005509">
    <property type="term" value="F:calcium ion binding"/>
    <property type="evidence" value="ECO:0007669"/>
    <property type="project" value="InterPro"/>
</dbReference>
<dbReference type="GO" id="GO:0009654">
    <property type="term" value="C:photosystem II oxygen evolving complex"/>
    <property type="evidence" value="ECO:0007669"/>
    <property type="project" value="InterPro"/>
</dbReference>
<proteinExistence type="predicted"/>
<keyword evidence="2" id="KW-0793">Thylakoid</keyword>
<dbReference type="Gene3D" id="1.20.120.290">
    <property type="entry name" value="Oxygen-evolving enhancer protein 3 (PsbQ), four-helix up-down bundle"/>
    <property type="match status" value="1"/>
</dbReference>
<evidence type="ECO:0000313" key="5">
    <source>
        <dbReference type="Proteomes" id="UP001489004"/>
    </source>
</evidence>
<comment type="subcellular location">
    <subcellularLocation>
        <location evidence="1">Membrane</location>
    </subcellularLocation>
</comment>
<dbReference type="InterPro" id="IPR008797">
    <property type="entry name" value="PSII_PsbQ"/>
</dbReference>
<dbReference type="GO" id="GO:0015979">
    <property type="term" value="P:photosynthesis"/>
    <property type="evidence" value="ECO:0007669"/>
    <property type="project" value="InterPro"/>
</dbReference>
<keyword evidence="3" id="KW-0472">Membrane</keyword>
<evidence type="ECO:0000313" key="4">
    <source>
        <dbReference type="EMBL" id="KAK9803408.1"/>
    </source>
</evidence>
<organism evidence="4 5">
    <name type="scientific">[Myrmecia] bisecta</name>
    <dbReference type="NCBI Taxonomy" id="41462"/>
    <lineage>
        <taxon>Eukaryota</taxon>
        <taxon>Viridiplantae</taxon>
        <taxon>Chlorophyta</taxon>
        <taxon>core chlorophytes</taxon>
        <taxon>Trebouxiophyceae</taxon>
        <taxon>Trebouxiales</taxon>
        <taxon>Trebouxiaceae</taxon>
        <taxon>Myrmecia</taxon>
    </lineage>
</organism>
<dbReference type="InterPro" id="IPR023222">
    <property type="entry name" value="PsbQ-like_dom_sf"/>
</dbReference>
<reference evidence="4 5" key="1">
    <citation type="journal article" date="2024" name="Nat. Commun.">
        <title>Phylogenomics reveals the evolutionary origins of lichenization in chlorophyte algae.</title>
        <authorList>
            <person name="Puginier C."/>
            <person name="Libourel C."/>
            <person name="Otte J."/>
            <person name="Skaloud P."/>
            <person name="Haon M."/>
            <person name="Grisel S."/>
            <person name="Petersen M."/>
            <person name="Berrin J.G."/>
            <person name="Delaux P.M."/>
            <person name="Dal Grande F."/>
            <person name="Keller J."/>
        </authorList>
    </citation>
    <scope>NUCLEOTIDE SEQUENCE [LARGE SCALE GENOMIC DNA]</scope>
    <source>
        <strain evidence="4 5">SAG 2043</strain>
    </source>
</reference>
<comment type="caution">
    <text evidence="4">The sequence shown here is derived from an EMBL/GenBank/DDBJ whole genome shotgun (WGS) entry which is preliminary data.</text>
</comment>
<evidence type="ECO:0000256" key="1">
    <source>
        <dbReference type="ARBA" id="ARBA00004370"/>
    </source>
</evidence>
<dbReference type="EMBL" id="JALJOR010000021">
    <property type="protein sequence ID" value="KAK9803408.1"/>
    <property type="molecule type" value="Genomic_DNA"/>
</dbReference>
<accession>A0AAW1P4D7</accession>
<gene>
    <name evidence="4" type="ORF">WJX72_007996</name>
</gene>
<dbReference type="AlphaFoldDB" id="A0AAW1P4D7"/>
<evidence type="ECO:0000256" key="3">
    <source>
        <dbReference type="ARBA" id="ARBA00023136"/>
    </source>
</evidence>
<dbReference type="SUPFAM" id="SSF101112">
    <property type="entry name" value="Oxygen-evolving enhancer protein 3"/>
    <property type="match status" value="1"/>
</dbReference>
<protein>
    <submittedName>
        <fullName evidence="4">Uncharacterized protein</fullName>
    </submittedName>
</protein>
<evidence type="ECO:0000256" key="2">
    <source>
        <dbReference type="ARBA" id="ARBA00023078"/>
    </source>
</evidence>